<proteinExistence type="predicted"/>
<dbReference type="RefSeq" id="WP_324667862.1">
    <property type="nucleotide sequence ID" value="NZ_CP141614.1"/>
</dbReference>
<gene>
    <name evidence="3" type="ORF">VLY81_09155</name>
</gene>
<feature type="transmembrane region" description="Helical" evidence="2">
    <location>
        <begin position="38"/>
        <end position="58"/>
    </location>
</feature>
<organism evidence="3 4">
    <name type="scientific">Geochorda subterranea</name>
    <dbReference type="NCBI Taxonomy" id="3109564"/>
    <lineage>
        <taxon>Bacteria</taxon>
        <taxon>Bacillati</taxon>
        <taxon>Bacillota</taxon>
        <taxon>Limnochordia</taxon>
        <taxon>Limnochordales</taxon>
        <taxon>Geochordaceae</taxon>
        <taxon>Geochorda</taxon>
    </lineage>
</organism>
<reference evidence="4" key="1">
    <citation type="submission" date="2023-12" db="EMBL/GenBank/DDBJ databases">
        <title>Novel isolates from deep terrestrial aquifers shed light on the physiology and ecology of the class Limnochordia.</title>
        <authorList>
            <person name="Karnachuk O.V."/>
            <person name="Lukina A.P."/>
            <person name="Avakyan M.R."/>
            <person name="Kadnikov V."/>
            <person name="Begmatov S."/>
            <person name="Beletsky A.V."/>
            <person name="Mardanov A.V."/>
            <person name="Ravin N.V."/>
        </authorList>
    </citation>
    <scope>NUCLEOTIDE SEQUENCE [LARGE SCALE GENOMIC DNA]</scope>
    <source>
        <strain evidence="4">LN</strain>
    </source>
</reference>
<evidence type="ECO:0000256" key="2">
    <source>
        <dbReference type="SAM" id="Phobius"/>
    </source>
</evidence>
<dbReference type="Proteomes" id="UP001333102">
    <property type="component" value="Chromosome"/>
</dbReference>
<dbReference type="Pfam" id="PF07843">
    <property type="entry name" value="DUF1634"/>
    <property type="match status" value="1"/>
</dbReference>
<keyword evidence="2" id="KW-1133">Transmembrane helix</keyword>
<keyword evidence="2" id="KW-0812">Transmembrane</keyword>
<dbReference type="EMBL" id="CP141614">
    <property type="protein sequence ID" value="WRP13617.1"/>
    <property type="molecule type" value="Genomic_DNA"/>
</dbReference>
<feature type="region of interest" description="Disordered" evidence="1">
    <location>
        <begin position="1"/>
        <end position="21"/>
    </location>
</feature>
<keyword evidence="2" id="KW-0472">Membrane</keyword>
<keyword evidence="4" id="KW-1185">Reference proteome</keyword>
<feature type="transmembrane region" description="Helical" evidence="2">
    <location>
        <begin position="92"/>
        <end position="114"/>
    </location>
</feature>
<accession>A0ABZ1BLB7</accession>
<name>A0ABZ1BLB7_9FIRM</name>
<evidence type="ECO:0000313" key="3">
    <source>
        <dbReference type="EMBL" id="WRP13617.1"/>
    </source>
</evidence>
<feature type="transmembrane region" description="Helical" evidence="2">
    <location>
        <begin position="120"/>
        <end position="140"/>
    </location>
</feature>
<evidence type="ECO:0000256" key="1">
    <source>
        <dbReference type="SAM" id="MobiDB-lite"/>
    </source>
</evidence>
<dbReference type="InterPro" id="IPR012861">
    <property type="entry name" value="DUF1634"/>
</dbReference>
<sequence>MSGGGARVTGAELAGRSEAAQRRARPADDRLEVVISRILQTGVLVAAAILLLGVAAWIGRGDAGYPPPGYPTRAGEVLAGLREGRPAAVLQAGLLVLLMTPVVRVAASAVVFWVQGDRLFTALTLAVLGLLALGLSLGGAGA</sequence>
<evidence type="ECO:0000313" key="4">
    <source>
        <dbReference type="Proteomes" id="UP001333102"/>
    </source>
</evidence>
<protein>
    <submittedName>
        <fullName evidence="3">DUF1634 domain-containing protein</fullName>
    </submittedName>
</protein>